<name>A0A9N8EA40_9STRA</name>
<evidence type="ECO:0000256" key="1">
    <source>
        <dbReference type="SAM" id="MobiDB-lite"/>
    </source>
</evidence>
<protein>
    <submittedName>
        <fullName evidence="2">Uncharacterized protein</fullName>
    </submittedName>
</protein>
<evidence type="ECO:0000313" key="3">
    <source>
        <dbReference type="Proteomes" id="UP001153069"/>
    </source>
</evidence>
<reference evidence="2" key="1">
    <citation type="submission" date="2020-06" db="EMBL/GenBank/DDBJ databases">
        <authorList>
            <consortium name="Plant Systems Biology data submission"/>
        </authorList>
    </citation>
    <scope>NUCLEOTIDE SEQUENCE</scope>
    <source>
        <strain evidence="2">D6</strain>
    </source>
</reference>
<gene>
    <name evidence="2" type="ORF">SEMRO_794_G203380.1</name>
</gene>
<feature type="region of interest" description="Disordered" evidence="1">
    <location>
        <begin position="143"/>
        <end position="197"/>
    </location>
</feature>
<proteinExistence type="predicted"/>
<keyword evidence="3" id="KW-1185">Reference proteome</keyword>
<dbReference type="AlphaFoldDB" id="A0A9N8EA40"/>
<feature type="compositionally biased region" description="Acidic residues" evidence="1">
    <location>
        <begin position="163"/>
        <end position="197"/>
    </location>
</feature>
<accession>A0A9N8EA40</accession>
<organism evidence="2 3">
    <name type="scientific">Seminavis robusta</name>
    <dbReference type="NCBI Taxonomy" id="568900"/>
    <lineage>
        <taxon>Eukaryota</taxon>
        <taxon>Sar</taxon>
        <taxon>Stramenopiles</taxon>
        <taxon>Ochrophyta</taxon>
        <taxon>Bacillariophyta</taxon>
        <taxon>Bacillariophyceae</taxon>
        <taxon>Bacillariophycidae</taxon>
        <taxon>Naviculales</taxon>
        <taxon>Naviculaceae</taxon>
        <taxon>Seminavis</taxon>
    </lineage>
</organism>
<evidence type="ECO:0000313" key="2">
    <source>
        <dbReference type="EMBL" id="CAB9516594.1"/>
    </source>
</evidence>
<sequence>MLSSVVSRLCAIALAATAVHYAVISIPSKFLSRADKAMFNALRRRGVLESSSLPGNGRGAVGQEHRALDDVMTVPPACNCTCALSSSVDADERPYEGVAMISLDRALVEVLGQDASICVSAHQSLGMIMTTTAMCDETCEANTSNVPGEGDDNASEYDQGAVSDDEDDDEIDSGDQDNDDETSDDDDDDDDDKEENH</sequence>
<dbReference type="EMBL" id="CAICTM010000793">
    <property type="protein sequence ID" value="CAB9516594.1"/>
    <property type="molecule type" value="Genomic_DNA"/>
</dbReference>
<dbReference type="Proteomes" id="UP001153069">
    <property type="component" value="Unassembled WGS sequence"/>
</dbReference>
<comment type="caution">
    <text evidence="2">The sequence shown here is derived from an EMBL/GenBank/DDBJ whole genome shotgun (WGS) entry which is preliminary data.</text>
</comment>